<feature type="domain" description="Bulb-type lectin" evidence="10">
    <location>
        <begin position="5"/>
        <end position="128"/>
    </location>
</feature>
<dbReference type="InterPro" id="IPR000742">
    <property type="entry name" value="EGF"/>
</dbReference>
<evidence type="ECO:0000256" key="3">
    <source>
        <dbReference type="ARBA" id="ARBA00023157"/>
    </source>
</evidence>
<evidence type="ECO:0000259" key="9">
    <source>
        <dbReference type="PROSITE" id="PS50026"/>
    </source>
</evidence>
<dbReference type="InterPro" id="IPR003609">
    <property type="entry name" value="Pan_app"/>
</dbReference>
<comment type="caution">
    <text evidence="7">Lacks conserved residue(s) required for the propagation of feature annotation.</text>
</comment>
<dbReference type="PANTHER" id="PTHR32444">
    <property type="entry name" value="BULB-TYPE LECTIN DOMAIN-CONTAINING PROTEIN"/>
    <property type="match status" value="1"/>
</dbReference>
<keyword evidence="13" id="KW-1185">Reference proteome</keyword>
<sequence length="989" mass="110316">MCTSLDTIAAFRNITDGETIVSRNERFELGFFSPGSSKNRYLGIWFKNTSPFSVVWVANREIPLINNLGLVKLDSHGILSLVSSGGTVIWSSNTSASSPNVKPTAQLLDSGNLVIKTENSVLWQSFDYPGDTFIPGMKMGKSFITGRETYVTSWRSVDDPSPGEYTLRFLMVKGKYIQLYIRKNSVIQTRIGPYDGMRFAGIPNYKREMYVVFVINQKEMYYLCTYNNITSSLKSVVTPGGKLEVWQLNMLNQEWMQDLTLPIDYCDNFGICGPYGSCSTATFPNCACLKGFELKTPEELNFYNWTNGCRRSRALDCGPGEGFLKLASMKLPDTQNAVFDGSMSLQECEVACKDNCSCTAYANPNISRGGVGCLQWFGELIDVRVYSVNGQDLYVRLADYELLEGTWSPNLALAKEMCTHHAHTNLNRGGGCSLETIAVFQNITDGETIVSGNERFELGFFSPGSSKNRYVGIWYKNTSPPSVVWVANRETPLINNIGMVKLDSYGILSIVNSGGTVIWSSKTSASSTNVNSTAKLLDNGNLVIKDEDSVLWQSFDYPGDTFISGMKLGKNFITGREMNLTSWKSVDDPSPGAYTIWFSMAKGKYIQVYISKSSVIETRIGPFDGIEFAGLPNYRRELYICLVANENEMYFSYTSHSITSSLRSVVTPGGRLEIWQVNMLNQEWKQDLTLPVDYCDNYAICGPYGSCTTAAFPNCPCLKGFELKDPQELYPYNWTSGCKRSRALDCGPGEGFKKFPSMKLPDTENAVYDSSMSLQECEVACKNNCSCTAYANPNNTRRGVGCLQWFGDLIDVRIYSLNGQDLYVRLAASELLDSQNRFSKKEALLTVLISASSTVVLLFLVLYACIKKRTMRKMQRRGDRYALGKKNATVPMEDLDELPFFSLHEIVKATNHFNVDNKLGEGGFGPVYKGIKVLSESDYLLFQGMLKVGTRSAVRRLSETSQKDLMNFKNEVICMPNFSTESCEALGDC</sequence>
<proteinExistence type="predicted"/>
<dbReference type="SUPFAM" id="SSF56112">
    <property type="entry name" value="Protein kinase-like (PK-like)"/>
    <property type="match status" value="1"/>
</dbReference>
<comment type="catalytic activity">
    <reaction evidence="6">
        <text>L-seryl-[protein] + ATP = O-phospho-L-seryl-[protein] + ADP + H(+)</text>
        <dbReference type="Rhea" id="RHEA:17989"/>
        <dbReference type="Rhea" id="RHEA-COMP:9863"/>
        <dbReference type="Rhea" id="RHEA-COMP:11604"/>
        <dbReference type="ChEBI" id="CHEBI:15378"/>
        <dbReference type="ChEBI" id="CHEBI:29999"/>
        <dbReference type="ChEBI" id="CHEBI:30616"/>
        <dbReference type="ChEBI" id="CHEBI:83421"/>
        <dbReference type="ChEBI" id="CHEBI:456216"/>
        <dbReference type="EC" id="2.7.11.1"/>
    </reaction>
</comment>
<dbReference type="InterPro" id="IPR036426">
    <property type="entry name" value="Bulb-type_lectin_dom_sf"/>
</dbReference>
<evidence type="ECO:0000259" key="11">
    <source>
        <dbReference type="PROSITE" id="PS50948"/>
    </source>
</evidence>
<evidence type="ECO:0000256" key="2">
    <source>
        <dbReference type="ARBA" id="ARBA00022729"/>
    </source>
</evidence>
<keyword evidence="4" id="KW-0325">Glycoprotein</keyword>
<dbReference type="SMART" id="SM00473">
    <property type="entry name" value="PAN_AP"/>
    <property type="match status" value="2"/>
</dbReference>
<dbReference type="InterPro" id="IPR001480">
    <property type="entry name" value="Bulb-type_lectin_dom"/>
</dbReference>
<keyword evidence="7" id="KW-0245">EGF-like domain</keyword>
<feature type="transmembrane region" description="Helical" evidence="8">
    <location>
        <begin position="843"/>
        <end position="866"/>
    </location>
</feature>
<dbReference type="Gene3D" id="2.90.10.10">
    <property type="entry name" value="Bulb-type lectin domain"/>
    <property type="match status" value="2"/>
</dbReference>
<dbReference type="Pfam" id="PF08276">
    <property type="entry name" value="PAN_2"/>
    <property type="match status" value="2"/>
</dbReference>
<protein>
    <recommendedName>
        <fullName evidence="1">non-specific serine/threonine protein kinase</fullName>
        <ecNumber evidence="1">2.7.11.1</ecNumber>
    </recommendedName>
</protein>
<feature type="domain" description="Bulb-type lectin" evidence="10">
    <location>
        <begin position="434"/>
        <end position="557"/>
    </location>
</feature>
<reference evidence="12" key="1">
    <citation type="journal article" date="2022" name="Int. J. Mol. Sci.">
        <title>Draft Genome of Tanacetum Coccineum: Genomic Comparison of Closely Related Tanacetum-Family Plants.</title>
        <authorList>
            <person name="Yamashiro T."/>
            <person name="Shiraishi A."/>
            <person name="Nakayama K."/>
            <person name="Satake H."/>
        </authorList>
    </citation>
    <scope>NUCLEOTIDE SEQUENCE</scope>
</reference>
<feature type="domain" description="EGF-like" evidence="9">
    <location>
        <begin position="262"/>
        <end position="298"/>
    </location>
</feature>
<evidence type="ECO:0000256" key="7">
    <source>
        <dbReference type="PROSITE-ProRule" id="PRU00076"/>
    </source>
</evidence>
<dbReference type="PANTHER" id="PTHR32444:SF235">
    <property type="entry name" value="OS01G0783900 PROTEIN"/>
    <property type="match status" value="1"/>
</dbReference>
<dbReference type="PROSITE" id="PS50927">
    <property type="entry name" value="BULB_LECTIN"/>
    <property type="match status" value="2"/>
</dbReference>
<dbReference type="Pfam" id="PF01453">
    <property type="entry name" value="B_lectin"/>
    <property type="match status" value="2"/>
</dbReference>
<dbReference type="InterPro" id="IPR011009">
    <property type="entry name" value="Kinase-like_dom_sf"/>
</dbReference>
<feature type="domain" description="Apple" evidence="11">
    <location>
        <begin position="317"/>
        <end position="398"/>
    </location>
</feature>
<dbReference type="EC" id="2.7.11.1" evidence="1"/>
<keyword evidence="8" id="KW-0812">Transmembrane</keyword>
<reference evidence="12" key="2">
    <citation type="submission" date="2022-01" db="EMBL/GenBank/DDBJ databases">
        <authorList>
            <person name="Yamashiro T."/>
            <person name="Shiraishi A."/>
            <person name="Satake H."/>
            <person name="Nakayama K."/>
        </authorList>
    </citation>
    <scope>NUCLEOTIDE SEQUENCE</scope>
</reference>
<dbReference type="CDD" id="cd00028">
    <property type="entry name" value="B_lectin"/>
    <property type="match status" value="2"/>
</dbReference>
<feature type="domain" description="Apple" evidence="11">
    <location>
        <begin position="746"/>
        <end position="827"/>
    </location>
</feature>
<dbReference type="EMBL" id="BQNB010019598">
    <property type="protein sequence ID" value="GJT86989.1"/>
    <property type="molecule type" value="Genomic_DNA"/>
</dbReference>
<accession>A0ABQ5HHH4</accession>
<keyword evidence="8" id="KW-0472">Membrane</keyword>
<keyword evidence="8" id="KW-1133">Transmembrane helix</keyword>
<dbReference type="PROSITE" id="PS50948">
    <property type="entry name" value="PAN"/>
    <property type="match status" value="2"/>
</dbReference>
<dbReference type="SMART" id="SM00108">
    <property type="entry name" value="B_lectin"/>
    <property type="match status" value="2"/>
</dbReference>
<dbReference type="Pfam" id="PF00954">
    <property type="entry name" value="S_locus_glycop"/>
    <property type="match status" value="2"/>
</dbReference>
<dbReference type="Gene3D" id="3.30.200.20">
    <property type="entry name" value="Phosphorylase Kinase, domain 1"/>
    <property type="match status" value="1"/>
</dbReference>
<evidence type="ECO:0000313" key="12">
    <source>
        <dbReference type="EMBL" id="GJT86989.1"/>
    </source>
</evidence>
<dbReference type="SUPFAM" id="SSF51110">
    <property type="entry name" value="alpha-D-mannose-specific plant lectins"/>
    <property type="match status" value="2"/>
</dbReference>
<dbReference type="PROSITE" id="PS50026">
    <property type="entry name" value="EGF_3"/>
    <property type="match status" value="1"/>
</dbReference>
<dbReference type="InterPro" id="IPR000858">
    <property type="entry name" value="S_locus_glycoprot_dom"/>
</dbReference>
<evidence type="ECO:0000259" key="10">
    <source>
        <dbReference type="PROSITE" id="PS50927"/>
    </source>
</evidence>
<comment type="caution">
    <text evidence="12">The sequence shown here is derived from an EMBL/GenBank/DDBJ whole genome shotgun (WGS) entry which is preliminary data.</text>
</comment>
<keyword evidence="2" id="KW-0732">Signal</keyword>
<organism evidence="12 13">
    <name type="scientific">Tanacetum coccineum</name>
    <dbReference type="NCBI Taxonomy" id="301880"/>
    <lineage>
        <taxon>Eukaryota</taxon>
        <taxon>Viridiplantae</taxon>
        <taxon>Streptophyta</taxon>
        <taxon>Embryophyta</taxon>
        <taxon>Tracheophyta</taxon>
        <taxon>Spermatophyta</taxon>
        <taxon>Magnoliopsida</taxon>
        <taxon>eudicotyledons</taxon>
        <taxon>Gunneridae</taxon>
        <taxon>Pentapetalae</taxon>
        <taxon>asterids</taxon>
        <taxon>campanulids</taxon>
        <taxon>Asterales</taxon>
        <taxon>Asteraceae</taxon>
        <taxon>Asteroideae</taxon>
        <taxon>Anthemideae</taxon>
        <taxon>Anthemidinae</taxon>
        <taxon>Tanacetum</taxon>
    </lineage>
</organism>
<comment type="catalytic activity">
    <reaction evidence="5">
        <text>L-threonyl-[protein] + ATP = O-phospho-L-threonyl-[protein] + ADP + H(+)</text>
        <dbReference type="Rhea" id="RHEA:46608"/>
        <dbReference type="Rhea" id="RHEA-COMP:11060"/>
        <dbReference type="Rhea" id="RHEA-COMP:11605"/>
        <dbReference type="ChEBI" id="CHEBI:15378"/>
        <dbReference type="ChEBI" id="CHEBI:30013"/>
        <dbReference type="ChEBI" id="CHEBI:30616"/>
        <dbReference type="ChEBI" id="CHEBI:61977"/>
        <dbReference type="ChEBI" id="CHEBI:456216"/>
        <dbReference type="EC" id="2.7.11.1"/>
    </reaction>
</comment>
<evidence type="ECO:0000313" key="13">
    <source>
        <dbReference type="Proteomes" id="UP001151760"/>
    </source>
</evidence>
<evidence type="ECO:0000256" key="5">
    <source>
        <dbReference type="ARBA" id="ARBA00047899"/>
    </source>
</evidence>
<evidence type="ECO:0000256" key="8">
    <source>
        <dbReference type="SAM" id="Phobius"/>
    </source>
</evidence>
<evidence type="ECO:0000256" key="4">
    <source>
        <dbReference type="ARBA" id="ARBA00023180"/>
    </source>
</evidence>
<dbReference type="CDD" id="cd01098">
    <property type="entry name" value="PAN_AP_plant"/>
    <property type="match status" value="2"/>
</dbReference>
<evidence type="ECO:0000256" key="6">
    <source>
        <dbReference type="ARBA" id="ARBA00048679"/>
    </source>
</evidence>
<evidence type="ECO:0000256" key="1">
    <source>
        <dbReference type="ARBA" id="ARBA00012513"/>
    </source>
</evidence>
<name>A0ABQ5HHH4_9ASTR</name>
<gene>
    <name evidence="12" type="ORF">Tco_1068706</name>
</gene>
<dbReference type="Proteomes" id="UP001151760">
    <property type="component" value="Unassembled WGS sequence"/>
</dbReference>
<keyword evidence="3" id="KW-1015">Disulfide bond</keyword>